<evidence type="ECO:0000313" key="1">
    <source>
        <dbReference type="EMBL" id="MFD2114811.1"/>
    </source>
</evidence>
<dbReference type="EMBL" id="JBHUHO010000010">
    <property type="protein sequence ID" value="MFD2114811.1"/>
    <property type="molecule type" value="Genomic_DNA"/>
</dbReference>
<gene>
    <name evidence="1" type="ORF">ACFSJH_03535</name>
</gene>
<proteinExistence type="predicted"/>
<accession>A0ABW4YGE8</accession>
<reference evidence="2" key="1">
    <citation type="journal article" date="2019" name="Int. J. Syst. Evol. Microbiol.">
        <title>The Global Catalogue of Microorganisms (GCM) 10K type strain sequencing project: providing services to taxonomists for standard genome sequencing and annotation.</title>
        <authorList>
            <consortium name="The Broad Institute Genomics Platform"/>
            <consortium name="The Broad Institute Genome Sequencing Center for Infectious Disease"/>
            <person name="Wu L."/>
            <person name="Ma J."/>
        </authorList>
    </citation>
    <scope>NUCLEOTIDE SEQUENCE [LARGE SCALE GENOMIC DNA]</scope>
    <source>
        <strain evidence="2">GH52</strain>
    </source>
</reference>
<protein>
    <submittedName>
        <fullName evidence="1">Uncharacterized protein</fullName>
    </submittedName>
</protein>
<dbReference type="Proteomes" id="UP001597362">
    <property type="component" value="Unassembled WGS sequence"/>
</dbReference>
<organism evidence="1 2">
    <name type="scientific">Paenibacillus yanchengensis</name>
    <dbReference type="NCBI Taxonomy" id="2035833"/>
    <lineage>
        <taxon>Bacteria</taxon>
        <taxon>Bacillati</taxon>
        <taxon>Bacillota</taxon>
        <taxon>Bacilli</taxon>
        <taxon>Bacillales</taxon>
        <taxon>Paenibacillaceae</taxon>
        <taxon>Paenibacillus</taxon>
    </lineage>
</organism>
<name>A0ABW4YGE8_9BACL</name>
<keyword evidence="2" id="KW-1185">Reference proteome</keyword>
<sequence>MVFNKVSIPQKKMMLGTIIGRVDVFWGEIKVHFKLRISQFIGMMGVEVGNQVDADKVLE</sequence>
<dbReference type="RefSeq" id="WP_377769839.1">
    <property type="nucleotide sequence ID" value="NZ_JBHUHO010000010.1"/>
</dbReference>
<evidence type="ECO:0000313" key="2">
    <source>
        <dbReference type="Proteomes" id="UP001597362"/>
    </source>
</evidence>
<comment type="caution">
    <text evidence="1">The sequence shown here is derived from an EMBL/GenBank/DDBJ whole genome shotgun (WGS) entry which is preliminary data.</text>
</comment>